<evidence type="ECO:0000259" key="4">
    <source>
        <dbReference type="Pfam" id="PF14870"/>
    </source>
</evidence>
<comment type="caution">
    <text evidence="5">The sequence shown here is derived from an EMBL/GenBank/DDBJ whole genome shotgun (WGS) entry which is preliminary data.</text>
</comment>
<reference evidence="5 6" key="1">
    <citation type="submission" date="2018-11" db="EMBL/GenBank/DDBJ databases">
        <authorList>
            <person name="Ye M.-Q."/>
            <person name="Du Z.-J."/>
        </authorList>
    </citation>
    <scope>NUCLEOTIDE SEQUENCE [LARGE SCALE GENOMIC DNA]</scope>
    <source>
        <strain evidence="5 6">U0105</strain>
    </source>
</reference>
<dbReference type="GO" id="GO:0015979">
    <property type="term" value="P:photosynthesis"/>
    <property type="evidence" value="ECO:0007669"/>
    <property type="project" value="UniProtKB-KW"/>
</dbReference>
<dbReference type="OrthoDB" id="9813892at2"/>
<accession>A0A3N5YP97</accession>
<evidence type="ECO:0000256" key="3">
    <source>
        <dbReference type="SAM" id="SignalP"/>
    </source>
</evidence>
<dbReference type="InterPro" id="IPR015943">
    <property type="entry name" value="WD40/YVTN_repeat-like_dom_sf"/>
</dbReference>
<keyword evidence="6" id="KW-1185">Reference proteome</keyword>
<dbReference type="GO" id="GO:0009523">
    <property type="term" value="C:photosystem II"/>
    <property type="evidence" value="ECO:0007669"/>
    <property type="project" value="UniProtKB-KW"/>
</dbReference>
<evidence type="ECO:0000313" key="6">
    <source>
        <dbReference type="Proteomes" id="UP000275281"/>
    </source>
</evidence>
<feature type="domain" description="Photosynthesis system II assembly factor Ycf48/Hcf136-like" evidence="4">
    <location>
        <begin position="108"/>
        <end position="282"/>
    </location>
</feature>
<dbReference type="Proteomes" id="UP000275281">
    <property type="component" value="Unassembled WGS sequence"/>
</dbReference>
<gene>
    <name evidence="5" type="ORF">DRW07_07360</name>
</gene>
<dbReference type="Pfam" id="PF14870">
    <property type="entry name" value="PSII_BNR"/>
    <property type="match status" value="1"/>
</dbReference>
<dbReference type="InterPro" id="IPR036278">
    <property type="entry name" value="Sialidase_sf"/>
</dbReference>
<proteinExistence type="predicted"/>
<keyword evidence="1" id="KW-0602">Photosynthesis</keyword>
<evidence type="ECO:0000256" key="1">
    <source>
        <dbReference type="ARBA" id="ARBA00022531"/>
    </source>
</evidence>
<protein>
    <recommendedName>
        <fullName evidence="4">Photosynthesis system II assembly factor Ycf48/Hcf136-like domain-containing protein</fullName>
    </recommendedName>
</protein>
<keyword evidence="2" id="KW-0604">Photosystem II</keyword>
<feature type="chain" id="PRO_5018076552" description="Photosynthesis system II assembly factor Ycf48/Hcf136-like domain-containing protein" evidence="3">
    <location>
        <begin position="19"/>
        <end position="342"/>
    </location>
</feature>
<evidence type="ECO:0000313" key="5">
    <source>
        <dbReference type="EMBL" id="RPJ67671.1"/>
    </source>
</evidence>
<dbReference type="AlphaFoldDB" id="A0A3N5YP97"/>
<dbReference type="Gene3D" id="2.130.10.10">
    <property type="entry name" value="YVTN repeat-like/Quinoprotein amine dehydrogenase"/>
    <property type="match status" value="2"/>
</dbReference>
<dbReference type="EMBL" id="RPOK01000002">
    <property type="protein sequence ID" value="RPJ67671.1"/>
    <property type="molecule type" value="Genomic_DNA"/>
</dbReference>
<feature type="signal peptide" evidence="3">
    <location>
        <begin position="1"/>
        <end position="18"/>
    </location>
</feature>
<dbReference type="PANTHER" id="PTHR47199:SF2">
    <property type="entry name" value="PHOTOSYSTEM II STABILITY_ASSEMBLY FACTOR HCF136, CHLOROPLASTIC"/>
    <property type="match status" value="1"/>
</dbReference>
<organism evidence="5 6">
    <name type="scientific">Alteromonas sediminis</name>
    <dbReference type="NCBI Taxonomy" id="2259342"/>
    <lineage>
        <taxon>Bacteria</taxon>
        <taxon>Pseudomonadati</taxon>
        <taxon>Pseudomonadota</taxon>
        <taxon>Gammaproteobacteria</taxon>
        <taxon>Alteromonadales</taxon>
        <taxon>Alteromonadaceae</taxon>
        <taxon>Alteromonas/Salinimonas group</taxon>
        <taxon>Alteromonas</taxon>
    </lineage>
</organism>
<sequence length="342" mass="37466">MRRLACLLVLFSSFPLSAQEASFIAPLAKSSVLLDAKVGDYLVVVGERGHVLLSEDGEVFEQVQVPTQSTLTAVSMIGDNIWAAGHDAVILYSGDRGATWTVQNYEPELERPFLDLHFFDVNEGIAIGAYGLFYRTVDGGLTWQPERHAELLDPMDQEYLNEIRQESEEFYLQELDSILPHLNRVSESGDALFMAGETGLLASSSDRGKSWQRLSANYAGSFFDIKAVDQQGTLLAVGLRGNAFVSESGETWTKVQTCTTATLNSLYHHEDNTWIAVGNNGVITRLQLPLQQALDAPASQCDSLSEVTTTQTADKSAIVNLVSVRDQVFAVSAQGIQLLDLK</sequence>
<keyword evidence="3" id="KW-0732">Signal</keyword>
<evidence type="ECO:0000256" key="2">
    <source>
        <dbReference type="ARBA" id="ARBA00023276"/>
    </source>
</evidence>
<dbReference type="SUPFAM" id="SSF50939">
    <property type="entry name" value="Sialidases"/>
    <property type="match status" value="1"/>
</dbReference>
<dbReference type="PANTHER" id="PTHR47199">
    <property type="entry name" value="PHOTOSYSTEM II STABILITY/ASSEMBLY FACTOR HCF136, CHLOROPLASTIC"/>
    <property type="match status" value="1"/>
</dbReference>
<name>A0A3N5YP97_9ALTE</name>
<dbReference type="InterPro" id="IPR028203">
    <property type="entry name" value="PSII_CF48-like_dom"/>
</dbReference>